<accession>A0A1I1RDL6</accession>
<dbReference type="EMBL" id="FOLQ01000004">
    <property type="protein sequence ID" value="SFD32217.1"/>
    <property type="molecule type" value="Genomic_DNA"/>
</dbReference>
<dbReference type="Proteomes" id="UP000198598">
    <property type="component" value="Unassembled WGS sequence"/>
</dbReference>
<name>A0A1I1RDL6_9BACT</name>
<sequence length="65" mass="7680">MINPIEQELREHEAIQKRMVAVAKRMLESKRQLQQEIRDDIQKPDVQAAINELKKRNAERTEKGV</sequence>
<keyword evidence="2" id="KW-1185">Reference proteome</keyword>
<gene>
    <name evidence="1" type="ORF">SAMN05216167_104347</name>
</gene>
<evidence type="ECO:0000313" key="1">
    <source>
        <dbReference type="EMBL" id="SFD32217.1"/>
    </source>
</evidence>
<reference evidence="1 2" key="1">
    <citation type="submission" date="2016-10" db="EMBL/GenBank/DDBJ databases">
        <authorList>
            <person name="de Groot N.N."/>
        </authorList>
    </citation>
    <scope>NUCLEOTIDE SEQUENCE [LARGE SCALE GENOMIC DNA]</scope>
    <source>
        <strain evidence="1 2">DSM 26130</strain>
    </source>
</reference>
<proteinExistence type="predicted"/>
<evidence type="ECO:0000313" key="2">
    <source>
        <dbReference type="Proteomes" id="UP000198598"/>
    </source>
</evidence>
<dbReference type="STRING" id="662367.SAMN05216167_104347"/>
<dbReference type="RefSeq" id="WP_093826926.1">
    <property type="nucleotide sequence ID" value="NZ_FOLQ01000004.1"/>
</dbReference>
<organism evidence="1 2">
    <name type="scientific">Spirosoma endophyticum</name>
    <dbReference type="NCBI Taxonomy" id="662367"/>
    <lineage>
        <taxon>Bacteria</taxon>
        <taxon>Pseudomonadati</taxon>
        <taxon>Bacteroidota</taxon>
        <taxon>Cytophagia</taxon>
        <taxon>Cytophagales</taxon>
        <taxon>Cytophagaceae</taxon>
        <taxon>Spirosoma</taxon>
    </lineage>
</organism>
<protein>
    <submittedName>
        <fullName evidence="1">Uncharacterized protein</fullName>
    </submittedName>
</protein>
<dbReference type="AlphaFoldDB" id="A0A1I1RDL6"/>